<dbReference type="PANTHER" id="PTHR44196">
    <property type="entry name" value="DEHYDROGENASE/REDUCTASE SDR FAMILY MEMBER 7B"/>
    <property type="match status" value="1"/>
</dbReference>
<dbReference type="GO" id="GO:0016491">
    <property type="term" value="F:oxidoreductase activity"/>
    <property type="evidence" value="ECO:0007669"/>
    <property type="project" value="UniProtKB-KW"/>
</dbReference>
<dbReference type="PRINTS" id="PR00081">
    <property type="entry name" value="GDHRDH"/>
</dbReference>
<organism evidence="3 4">
    <name type="scientific">Parabacteroides distasonis CL09T03C24</name>
    <dbReference type="NCBI Taxonomy" id="999417"/>
    <lineage>
        <taxon>Bacteria</taxon>
        <taxon>Pseudomonadati</taxon>
        <taxon>Bacteroidota</taxon>
        <taxon>Bacteroidia</taxon>
        <taxon>Bacteroidales</taxon>
        <taxon>Tannerellaceae</taxon>
        <taxon>Parabacteroides</taxon>
    </lineage>
</organism>
<name>A0AAD2YKC6_PARDI</name>
<dbReference type="InterPro" id="IPR002347">
    <property type="entry name" value="SDR_fam"/>
</dbReference>
<evidence type="ECO:0008006" key="5">
    <source>
        <dbReference type="Google" id="ProtNLM"/>
    </source>
</evidence>
<accession>A0AAD2YKC6</accession>
<evidence type="ECO:0000256" key="1">
    <source>
        <dbReference type="ARBA" id="ARBA00006484"/>
    </source>
</evidence>
<gene>
    <name evidence="3" type="ORF">HMPREF1059_00177</name>
</gene>
<evidence type="ECO:0000313" key="3">
    <source>
        <dbReference type="EMBL" id="EKN33727.1"/>
    </source>
</evidence>
<dbReference type="Gene3D" id="3.40.50.720">
    <property type="entry name" value="NAD(P)-binding Rossmann-like Domain"/>
    <property type="match status" value="1"/>
</dbReference>
<dbReference type="SUPFAM" id="SSF51735">
    <property type="entry name" value="NAD(P)-binding Rossmann-fold domains"/>
    <property type="match status" value="1"/>
</dbReference>
<protein>
    <recommendedName>
        <fullName evidence="5">Oxidoreductase</fullName>
    </recommendedName>
</protein>
<dbReference type="InterPro" id="IPR036291">
    <property type="entry name" value="NAD(P)-bd_dom_sf"/>
</dbReference>
<comment type="similarity">
    <text evidence="1">Belongs to the short-chain dehydrogenases/reductases (SDR) family.</text>
</comment>
<evidence type="ECO:0000256" key="2">
    <source>
        <dbReference type="ARBA" id="ARBA00023002"/>
    </source>
</evidence>
<dbReference type="Proteomes" id="UP000006262">
    <property type="component" value="Unassembled WGS sequence"/>
</dbReference>
<dbReference type="AlphaFoldDB" id="A0AAD2YKC6"/>
<dbReference type="PANTHER" id="PTHR44196:SF3">
    <property type="entry name" value="SHORT CHAIN DEHYDROGENASE FAMILY PROTEIN"/>
    <property type="match status" value="1"/>
</dbReference>
<keyword evidence="2" id="KW-0560">Oxidoreductase</keyword>
<reference evidence="3 4" key="1">
    <citation type="submission" date="2012-02" db="EMBL/GenBank/DDBJ databases">
        <title>The Genome Sequence of Parabacteroides distasonis CL09T03C24.</title>
        <authorList>
            <consortium name="The Broad Institute Genome Sequencing Platform"/>
            <person name="Earl A."/>
            <person name="Ward D."/>
            <person name="Feldgarden M."/>
            <person name="Gevers D."/>
            <person name="Zitomersky N.L."/>
            <person name="Coyne M.J."/>
            <person name="Comstock L.E."/>
            <person name="Young S.K."/>
            <person name="Zeng Q."/>
            <person name="Gargeya S."/>
            <person name="Fitzgerald M."/>
            <person name="Haas B."/>
            <person name="Abouelleil A."/>
            <person name="Alvarado L."/>
            <person name="Arachchi H.M."/>
            <person name="Berlin A."/>
            <person name="Chapman S.B."/>
            <person name="Gearin G."/>
            <person name="Goldberg J."/>
            <person name="Griggs A."/>
            <person name="Gujja S."/>
            <person name="Hansen M."/>
            <person name="Heiman D."/>
            <person name="Howarth C."/>
            <person name="Larimer J."/>
            <person name="Lui A."/>
            <person name="MacDonald P.J.P."/>
            <person name="McCowen C."/>
            <person name="Montmayeur A."/>
            <person name="Murphy C."/>
            <person name="Neiman D."/>
            <person name="Pearson M."/>
            <person name="Priest M."/>
            <person name="Roberts A."/>
            <person name="Saif S."/>
            <person name="Shea T."/>
            <person name="Sisk P."/>
            <person name="Stolte C."/>
            <person name="Sykes S."/>
            <person name="Wortman J."/>
            <person name="Nusbaum C."/>
            <person name="Birren B."/>
        </authorList>
    </citation>
    <scope>NUCLEOTIDE SEQUENCE [LARGE SCALE GENOMIC DNA]</scope>
    <source>
        <strain evidence="3 4">CL09T03C24</strain>
    </source>
</reference>
<sequence length="248" mass="28348">MASSIMVKRIIIIGATSGIGYEVAKIYWKRGYQLGLAGRRVDRLEEFRRQDPEHIRIKQLDVTAEDAADRLEELIRDLGGMDIFLLSSGIGNQNKYLDTSIEQVTIQTNVTGFTRMVLAAYRYFSSQGGGHISVISSIAGTKGLGVAPSYSATKRYQNIYIDALAQLSRMEKQPITFTDIRPGFVRTDLLKDGRNYPMLMSPQYAALRIANAIDRKKRRAIIDWRYAILVFLWRLIPEWLWERLPIRN</sequence>
<dbReference type="Pfam" id="PF00106">
    <property type="entry name" value="adh_short"/>
    <property type="match status" value="1"/>
</dbReference>
<dbReference type="EMBL" id="AGZN01000001">
    <property type="protein sequence ID" value="EKN33727.1"/>
    <property type="molecule type" value="Genomic_DNA"/>
</dbReference>
<comment type="caution">
    <text evidence="3">The sequence shown here is derived from an EMBL/GenBank/DDBJ whole genome shotgun (WGS) entry which is preliminary data.</text>
</comment>
<dbReference type="GO" id="GO:0016020">
    <property type="term" value="C:membrane"/>
    <property type="evidence" value="ECO:0007669"/>
    <property type="project" value="TreeGrafter"/>
</dbReference>
<evidence type="ECO:0000313" key="4">
    <source>
        <dbReference type="Proteomes" id="UP000006262"/>
    </source>
</evidence>
<proteinExistence type="inferred from homology"/>